<keyword evidence="1" id="KW-0001">2Fe-2S</keyword>
<reference evidence="7 8" key="1">
    <citation type="submission" date="2019-09" db="EMBL/GenBank/DDBJ databases">
        <title>Draft genome of the ectomycorrhizal ascomycete Sphaerosporella brunnea.</title>
        <authorList>
            <consortium name="DOE Joint Genome Institute"/>
            <person name="Benucci G.M."/>
            <person name="Marozzi G."/>
            <person name="Antonielli L."/>
            <person name="Sanchez S."/>
            <person name="Marco P."/>
            <person name="Wang X."/>
            <person name="Falini L.B."/>
            <person name="Barry K."/>
            <person name="Haridas S."/>
            <person name="Lipzen A."/>
            <person name="Labutti K."/>
            <person name="Grigoriev I.V."/>
            <person name="Murat C."/>
            <person name="Martin F."/>
            <person name="Albertini E."/>
            <person name="Donnini D."/>
            <person name="Bonito G."/>
        </authorList>
    </citation>
    <scope>NUCLEOTIDE SEQUENCE [LARGE SCALE GENOMIC DNA]</scope>
    <source>
        <strain evidence="7 8">Sb_GMNB300</strain>
    </source>
</reference>
<dbReference type="Gene3D" id="2.102.10.10">
    <property type="entry name" value="Rieske [2Fe-2S] iron-sulphur domain"/>
    <property type="match status" value="1"/>
</dbReference>
<dbReference type="PROSITE" id="PS51296">
    <property type="entry name" value="RIESKE"/>
    <property type="match status" value="1"/>
</dbReference>
<gene>
    <name evidence="7" type="ORF">FN846DRAFT_901548</name>
</gene>
<proteinExistence type="predicted"/>
<accession>A0A5J5FCM4</accession>
<keyword evidence="5" id="KW-0411">Iron-sulfur</keyword>
<name>A0A5J5FCM4_9PEZI</name>
<dbReference type="PANTHER" id="PTHR43756:SF6">
    <property type="entry name" value="CLUSTER-BINDING PROTEIN, PUTATIVE (AFU_ORTHOLOGUE AFUA_6G03920)-RELATED"/>
    <property type="match status" value="1"/>
</dbReference>
<dbReference type="SUPFAM" id="SSF50022">
    <property type="entry name" value="ISP domain"/>
    <property type="match status" value="1"/>
</dbReference>
<dbReference type="PANTHER" id="PTHR43756">
    <property type="entry name" value="CHOLINE MONOOXYGENASE, CHLOROPLASTIC"/>
    <property type="match status" value="1"/>
</dbReference>
<evidence type="ECO:0000313" key="8">
    <source>
        <dbReference type="Proteomes" id="UP000326924"/>
    </source>
</evidence>
<dbReference type="InterPro" id="IPR036922">
    <property type="entry name" value="Rieske_2Fe-2S_sf"/>
</dbReference>
<dbReference type="GO" id="GO:0051537">
    <property type="term" value="F:2 iron, 2 sulfur cluster binding"/>
    <property type="evidence" value="ECO:0007669"/>
    <property type="project" value="UniProtKB-KW"/>
</dbReference>
<dbReference type="InterPro" id="IPR017941">
    <property type="entry name" value="Rieske_2Fe-2S"/>
</dbReference>
<evidence type="ECO:0000256" key="2">
    <source>
        <dbReference type="ARBA" id="ARBA00022723"/>
    </source>
</evidence>
<protein>
    <submittedName>
        <fullName evidence="7">Rieske [2Fe-2S] iron-sulfur domain-containing protein</fullName>
    </submittedName>
</protein>
<keyword evidence="8" id="KW-1185">Reference proteome</keyword>
<dbReference type="InterPro" id="IPR015881">
    <property type="entry name" value="ARHD_Rieske_2Fe_2S"/>
</dbReference>
<dbReference type="EMBL" id="VXIS01000001">
    <property type="protein sequence ID" value="KAA8914969.1"/>
    <property type="molecule type" value="Genomic_DNA"/>
</dbReference>
<evidence type="ECO:0000313" key="7">
    <source>
        <dbReference type="EMBL" id="KAA8914969.1"/>
    </source>
</evidence>
<dbReference type="AlphaFoldDB" id="A0A5J5FCM4"/>
<evidence type="ECO:0000259" key="6">
    <source>
        <dbReference type="PROSITE" id="PS51296"/>
    </source>
</evidence>
<evidence type="ECO:0000256" key="1">
    <source>
        <dbReference type="ARBA" id="ARBA00022714"/>
    </source>
</evidence>
<sequence length="272" mass="31154">MRLGGYHRRHHHPLSLRKRAVTPWISFRTGYLTRLLRSEPCSVFGLSIYFRTGDPGSKRGSPALNLFSGTGSQEPLRSARTPQQINVSSESEFTNGWWESSKIFDLERRAIFSKSWLYVTHRNQFNKAGDYHQFQIAGFQFFLILGKDNVLRGFHNVCRHRAYPVVRKESGNSTVLGCKYHGWAYNAQGALTKAPQFDNVAGFDKTQNGLFSIATKVMQGMVFVNFDPSKKSESPPAESYNMKSTISRALAERKCTHRWEFEGQFNWKVGRK</sequence>
<dbReference type="GO" id="GO:0016491">
    <property type="term" value="F:oxidoreductase activity"/>
    <property type="evidence" value="ECO:0007669"/>
    <property type="project" value="UniProtKB-KW"/>
</dbReference>
<dbReference type="PROSITE" id="PS00570">
    <property type="entry name" value="RING_HYDROXYL_ALPHA"/>
    <property type="match status" value="1"/>
</dbReference>
<evidence type="ECO:0000256" key="5">
    <source>
        <dbReference type="ARBA" id="ARBA00023014"/>
    </source>
</evidence>
<keyword evidence="2" id="KW-0479">Metal-binding</keyword>
<comment type="caution">
    <text evidence="7">The sequence shown here is derived from an EMBL/GenBank/DDBJ whole genome shotgun (WGS) entry which is preliminary data.</text>
</comment>
<dbReference type="GO" id="GO:0005506">
    <property type="term" value="F:iron ion binding"/>
    <property type="evidence" value="ECO:0007669"/>
    <property type="project" value="InterPro"/>
</dbReference>
<dbReference type="Proteomes" id="UP000326924">
    <property type="component" value="Unassembled WGS sequence"/>
</dbReference>
<organism evidence="7 8">
    <name type="scientific">Sphaerosporella brunnea</name>
    <dbReference type="NCBI Taxonomy" id="1250544"/>
    <lineage>
        <taxon>Eukaryota</taxon>
        <taxon>Fungi</taxon>
        <taxon>Dikarya</taxon>
        <taxon>Ascomycota</taxon>
        <taxon>Pezizomycotina</taxon>
        <taxon>Pezizomycetes</taxon>
        <taxon>Pezizales</taxon>
        <taxon>Pyronemataceae</taxon>
        <taxon>Sphaerosporella</taxon>
    </lineage>
</organism>
<dbReference type="InterPro" id="IPR001663">
    <property type="entry name" value="Rng_hydr_dOase-A"/>
</dbReference>
<dbReference type="OrthoDB" id="426882at2759"/>
<dbReference type="InParanoid" id="A0A5J5FCM4"/>
<evidence type="ECO:0000256" key="3">
    <source>
        <dbReference type="ARBA" id="ARBA00023002"/>
    </source>
</evidence>
<keyword evidence="3" id="KW-0560">Oxidoreductase</keyword>
<evidence type="ECO:0000256" key="4">
    <source>
        <dbReference type="ARBA" id="ARBA00023004"/>
    </source>
</evidence>
<dbReference type="PRINTS" id="PR00090">
    <property type="entry name" value="RNGDIOXGNASE"/>
</dbReference>
<keyword evidence="4" id="KW-0408">Iron</keyword>
<dbReference type="CDD" id="cd03469">
    <property type="entry name" value="Rieske_RO_Alpha_N"/>
    <property type="match status" value="1"/>
</dbReference>
<dbReference type="Pfam" id="PF00355">
    <property type="entry name" value="Rieske"/>
    <property type="match status" value="1"/>
</dbReference>
<feature type="domain" description="Rieske" evidence="6">
    <location>
        <begin position="117"/>
        <end position="214"/>
    </location>
</feature>